<evidence type="ECO:0000313" key="4">
    <source>
        <dbReference type="Proteomes" id="UP000054248"/>
    </source>
</evidence>
<protein>
    <recommendedName>
        <fullName evidence="2">Methyltransferase domain-containing protein</fullName>
    </recommendedName>
</protein>
<dbReference type="GO" id="GO:0008168">
    <property type="term" value="F:methyltransferase activity"/>
    <property type="evidence" value="ECO:0007669"/>
    <property type="project" value="TreeGrafter"/>
</dbReference>
<feature type="compositionally biased region" description="Low complexity" evidence="1">
    <location>
        <begin position="10"/>
        <end position="25"/>
    </location>
</feature>
<dbReference type="AlphaFoldDB" id="A0A0C3M866"/>
<gene>
    <name evidence="3" type="ORF">M407DRAFT_21099</name>
</gene>
<keyword evidence="4" id="KW-1185">Reference proteome</keyword>
<evidence type="ECO:0000256" key="1">
    <source>
        <dbReference type="SAM" id="MobiDB-lite"/>
    </source>
</evidence>
<dbReference type="InterPro" id="IPR025714">
    <property type="entry name" value="Methyltranfer_dom"/>
</dbReference>
<dbReference type="Pfam" id="PF13847">
    <property type="entry name" value="Methyltransf_31"/>
    <property type="match status" value="1"/>
</dbReference>
<feature type="compositionally biased region" description="Low complexity" evidence="1">
    <location>
        <begin position="48"/>
        <end position="63"/>
    </location>
</feature>
<dbReference type="OrthoDB" id="2013972at2759"/>
<reference evidence="3 4" key="1">
    <citation type="submission" date="2014-04" db="EMBL/GenBank/DDBJ databases">
        <authorList>
            <consortium name="DOE Joint Genome Institute"/>
            <person name="Kuo A."/>
            <person name="Girlanda M."/>
            <person name="Perotto S."/>
            <person name="Kohler A."/>
            <person name="Nagy L.G."/>
            <person name="Floudas D."/>
            <person name="Copeland A."/>
            <person name="Barry K.W."/>
            <person name="Cichocki N."/>
            <person name="Veneault-Fourrey C."/>
            <person name="LaButti K."/>
            <person name="Lindquist E.A."/>
            <person name="Lipzen A."/>
            <person name="Lundell T."/>
            <person name="Morin E."/>
            <person name="Murat C."/>
            <person name="Sun H."/>
            <person name="Tunlid A."/>
            <person name="Henrissat B."/>
            <person name="Grigoriev I.V."/>
            <person name="Hibbett D.S."/>
            <person name="Martin F."/>
            <person name="Nordberg H.P."/>
            <person name="Cantor M.N."/>
            <person name="Hua S.X."/>
        </authorList>
    </citation>
    <scope>NUCLEOTIDE SEQUENCE [LARGE SCALE GENOMIC DNA]</scope>
    <source>
        <strain evidence="3 4">MUT 4182</strain>
    </source>
</reference>
<evidence type="ECO:0000313" key="3">
    <source>
        <dbReference type="EMBL" id="KIO29847.1"/>
    </source>
</evidence>
<dbReference type="PANTHER" id="PTHR43591:SF24">
    <property type="entry name" value="2-METHOXY-6-POLYPRENYL-1,4-BENZOQUINOL METHYLASE, MITOCHONDRIAL"/>
    <property type="match status" value="1"/>
</dbReference>
<dbReference type="CDD" id="cd02440">
    <property type="entry name" value="AdoMet_MTases"/>
    <property type="match status" value="1"/>
</dbReference>
<feature type="region of interest" description="Disordered" evidence="1">
    <location>
        <begin position="1"/>
        <end position="63"/>
    </location>
</feature>
<accession>A0A0C3M866</accession>
<dbReference type="EMBL" id="KN822978">
    <property type="protein sequence ID" value="KIO29847.1"/>
    <property type="molecule type" value="Genomic_DNA"/>
</dbReference>
<feature type="domain" description="Methyltransferase" evidence="2">
    <location>
        <begin position="136"/>
        <end position="242"/>
    </location>
</feature>
<reference evidence="4" key="2">
    <citation type="submission" date="2015-01" db="EMBL/GenBank/DDBJ databases">
        <title>Evolutionary Origins and Diversification of the Mycorrhizal Mutualists.</title>
        <authorList>
            <consortium name="DOE Joint Genome Institute"/>
            <consortium name="Mycorrhizal Genomics Consortium"/>
            <person name="Kohler A."/>
            <person name="Kuo A."/>
            <person name="Nagy L.G."/>
            <person name="Floudas D."/>
            <person name="Copeland A."/>
            <person name="Barry K.W."/>
            <person name="Cichocki N."/>
            <person name="Veneault-Fourrey C."/>
            <person name="LaButti K."/>
            <person name="Lindquist E.A."/>
            <person name="Lipzen A."/>
            <person name="Lundell T."/>
            <person name="Morin E."/>
            <person name="Murat C."/>
            <person name="Riley R."/>
            <person name="Ohm R."/>
            <person name="Sun H."/>
            <person name="Tunlid A."/>
            <person name="Henrissat B."/>
            <person name="Grigoriev I.V."/>
            <person name="Hibbett D.S."/>
            <person name="Martin F."/>
        </authorList>
    </citation>
    <scope>NUCLEOTIDE SEQUENCE [LARGE SCALE GENOMIC DNA]</scope>
    <source>
        <strain evidence="4">MUT 4182</strain>
    </source>
</reference>
<dbReference type="PANTHER" id="PTHR43591">
    <property type="entry name" value="METHYLTRANSFERASE"/>
    <property type="match status" value="1"/>
</dbReference>
<dbReference type="SUPFAM" id="SSF53335">
    <property type="entry name" value="S-adenosyl-L-methionine-dependent methyltransferases"/>
    <property type="match status" value="1"/>
</dbReference>
<dbReference type="InterPro" id="IPR029063">
    <property type="entry name" value="SAM-dependent_MTases_sf"/>
</dbReference>
<evidence type="ECO:0000259" key="2">
    <source>
        <dbReference type="Pfam" id="PF13847"/>
    </source>
</evidence>
<dbReference type="Gene3D" id="3.40.50.150">
    <property type="entry name" value="Vaccinia Virus protein VP39"/>
    <property type="match status" value="1"/>
</dbReference>
<sequence>MQESYNDAWSPRSSDFSCFSSSSHPSDADDELDDNMSRAGTSEREESASGGESGRSSPSPSVYSYHSSIDGNVMLRDIHGRMFNNTSDHYMLPADAAEHGRLDLQHEMLKKKRGGLFYAPQAVRKALASREGSQPSILDVGSGSGSWVIEMGRLFPHVEVVGLDLVPANLSSTPPSNCRFECDDANLGLLHYKGCFDVVHASCVAQGITTYRKFMDEVAEILRPGGVFLTVAGDMHIHDENRNALPLINEGEPGFTYTLRLVHAIRDAMRARGPGIDAYPKIFGWLQDQGNVWESIGQKIVYIPLGPWEDDMSERDKYTSELMRQDFFRMIQSVRPMLLSYGWFDETVDKWSAGAHEEIKILKNKYYIRWLFTWAIKPGQTT</sequence>
<name>A0A0C3M866_9AGAM</name>
<proteinExistence type="predicted"/>
<dbReference type="Proteomes" id="UP000054248">
    <property type="component" value="Unassembled WGS sequence"/>
</dbReference>
<dbReference type="HOGENOM" id="CLU_010595_5_2_1"/>
<organism evidence="3 4">
    <name type="scientific">Tulasnella calospora MUT 4182</name>
    <dbReference type="NCBI Taxonomy" id="1051891"/>
    <lineage>
        <taxon>Eukaryota</taxon>
        <taxon>Fungi</taxon>
        <taxon>Dikarya</taxon>
        <taxon>Basidiomycota</taxon>
        <taxon>Agaricomycotina</taxon>
        <taxon>Agaricomycetes</taxon>
        <taxon>Cantharellales</taxon>
        <taxon>Tulasnellaceae</taxon>
        <taxon>Tulasnella</taxon>
    </lineage>
</organism>